<dbReference type="HOGENOM" id="CLU_1883590_0_0_11"/>
<proteinExistence type="predicted"/>
<evidence type="ECO:0000256" key="1">
    <source>
        <dbReference type="SAM" id="MobiDB-lite"/>
    </source>
</evidence>
<accession>W5T6I9</accession>
<dbReference type="STRING" id="1415166.NONO_c00950"/>
<organism evidence="2 3">
    <name type="scientific">Nocardia nova SH22a</name>
    <dbReference type="NCBI Taxonomy" id="1415166"/>
    <lineage>
        <taxon>Bacteria</taxon>
        <taxon>Bacillati</taxon>
        <taxon>Actinomycetota</taxon>
        <taxon>Actinomycetes</taxon>
        <taxon>Mycobacteriales</taxon>
        <taxon>Nocardiaceae</taxon>
        <taxon>Nocardia</taxon>
    </lineage>
</organism>
<gene>
    <name evidence="2" type="ORF">NONO_c00950</name>
</gene>
<dbReference type="eggNOG" id="ENOG5031EV9">
    <property type="taxonomic scope" value="Bacteria"/>
</dbReference>
<dbReference type="AlphaFoldDB" id="W5T6I9"/>
<sequence length="152" mass="15986">MRKHCARYGEKVPHDSTPAPEPVLVSLSVPVARADLVRDLVRSPSAQPRVPVLDLDLPDERIAEFLVGAAHAAPSESGFVAITNSGERAVALVAATVAALCGEDIRAALTTPDIAFLRGLGGPAIQALREILLAIETEQVDAVTEALDVLRP</sequence>
<keyword evidence="3" id="KW-1185">Reference proteome</keyword>
<dbReference type="OrthoDB" id="4551520at2"/>
<dbReference type="EMBL" id="CP006850">
    <property type="protein sequence ID" value="AHH14915.1"/>
    <property type="molecule type" value="Genomic_DNA"/>
</dbReference>
<evidence type="ECO:0000313" key="3">
    <source>
        <dbReference type="Proteomes" id="UP000019150"/>
    </source>
</evidence>
<dbReference type="Proteomes" id="UP000019150">
    <property type="component" value="Chromosome"/>
</dbReference>
<dbReference type="KEGG" id="nno:NONO_c00950"/>
<dbReference type="PATRIC" id="fig|1415166.3.peg.93"/>
<feature type="region of interest" description="Disordered" evidence="1">
    <location>
        <begin position="1"/>
        <end position="20"/>
    </location>
</feature>
<reference evidence="2 3" key="1">
    <citation type="journal article" date="2014" name="Appl. Environ. Microbiol.">
        <title>Insights into the Microbial Degradation of Rubber and Gutta-Percha by Analysis of the Complete Genome of Nocardia nova SH22a.</title>
        <authorList>
            <person name="Luo Q."/>
            <person name="Hiessl S."/>
            <person name="Poehlein A."/>
            <person name="Daniel R."/>
            <person name="Steinbuchel A."/>
        </authorList>
    </citation>
    <scope>NUCLEOTIDE SEQUENCE [LARGE SCALE GENOMIC DNA]</scope>
    <source>
        <strain evidence="2">SH22a</strain>
    </source>
</reference>
<name>W5T6I9_9NOCA</name>
<protein>
    <submittedName>
        <fullName evidence="2">Uncharacterized protein</fullName>
    </submittedName>
</protein>
<evidence type="ECO:0000313" key="2">
    <source>
        <dbReference type="EMBL" id="AHH14915.1"/>
    </source>
</evidence>